<protein>
    <submittedName>
        <fullName evidence="4">Stage III sporulation protein AE</fullName>
    </submittedName>
</protein>
<keyword evidence="2" id="KW-0472">Membrane</keyword>
<dbReference type="AlphaFoldDB" id="A0A1I2EJJ5"/>
<dbReference type="NCBIfam" id="TIGR02829">
    <property type="entry name" value="spore_III_AE"/>
    <property type="match status" value="1"/>
</dbReference>
<keyword evidence="2" id="KW-0812">Transmembrane</keyword>
<organism evidence="4 5">
    <name type="scientific">Paenibacillus algorifonticola</name>
    <dbReference type="NCBI Taxonomy" id="684063"/>
    <lineage>
        <taxon>Bacteria</taxon>
        <taxon>Bacillati</taxon>
        <taxon>Bacillota</taxon>
        <taxon>Bacilli</taxon>
        <taxon>Bacillales</taxon>
        <taxon>Paenibacillaceae</taxon>
        <taxon>Paenibacillus</taxon>
    </lineage>
</organism>
<dbReference type="EMBL" id="FONN01000009">
    <property type="protein sequence ID" value="SFE93254.1"/>
    <property type="molecule type" value="Genomic_DNA"/>
</dbReference>
<feature type="transmembrane region" description="Helical" evidence="2">
    <location>
        <begin position="251"/>
        <end position="279"/>
    </location>
</feature>
<feature type="transmembrane region" description="Helical" evidence="2">
    <location>
        <begin position="220"/>
        <end position="239"/>
    </location>
</feature>
<feature type="transmembrane region" description="Helical" evidence="2">
    <location>
        <begin position="419"/>
        <end position="442"/>
    </location>
</feature>
<evidence type="ECO:0000313" key="5">
    <source>
        <dbReference type="Proteomes" id="UP000183410"/>
    </source>
</evidence>
<sequence>MRIKLAGSSYPSNAVWFTLFAAVLYFLLLVPSSEAAAQGASTSAGQSEQPSSQQPASQPTSSQQTSQSQQTQPMQTQPSQQAQAQAALGQLTGTGLNDMDTDAVEKYWNQLKNEYGGFFPEQKLPSFAQMLLPGGEGLKLETVLKGLLSYFLHEVLYNGKLLVTIVTLTVFSMMLETLQNAFERNAVSKVAYSITFMVILIITVNSFNVAIGYAKEAIENMIQFMLAMLPLLLALLASMGNVMTVSVLHPLIIFMIHVVGTLVYTLVFPLLFFSAILHIVSAMTERFKVTQLANLLRSISITILGALVTIFLGVVSVQGATGAVTDGVTMRTAKFVTGNFVPVVGRMFSDAADTVISASMLAKNAIGLAGVIMLLFISAFPAIKILTLALIYNVCAAVMQPLGDSPIVVCLQTIGKTLIYVFAALAAVSLMFFLAVTIVLTAGNAAMMVR</sequence>
<dbReference type="Proteomes" id="UP000183410">
    <property type="component" value="Unassembled WGS sequence"/>
</dbReference>
<accession>A0A1I2EJJ5</accession>
<evidence type="ECO:0000256" key="1">
    <source>
        <dbReference type="SAM" id="MobiDB-lite"/>
    </source>
</evidence>
<name>A0A1I2EJJ5_9BACL</name>
<keyword evidence="5" id="KW-1185">Reference proteome</keyword>
<keyword evidence="2" id="KW-1133">Transmembrane helix</keyword>
<feature type="transmembrane region" description="Helical" evidence="2">
    <location>
        <begin position="299"/>
        <end position="324"/>
    </location>
</feature>
<feature type="transmembrane region" description="Helical" evidence="2">
    <location>
        <begin position="161"/>
        <end position="178"/>
    </location>
</feature>
<keyword evidence="3" id="KW-0732">Signal</keyword>
<feature type="transmembrane region" description="Helical" evidence="2">
    <location>
        <begin position="190"/>
        <end position="214"/>
    </location>
</feature>
<gene>
    <name evidence="4" type="ORF">SAMN04487969_109180</name>
</gene>
<proteinExistence type="predicted"/>
<dbReference type="InterPro" id="IPR014194">
    <property type="entry name" value="Spore_III_AE"/>
</dbReference>
<feature type="transmembrane region" description="Helical" evidence="2">
    <location>
        <begin position="366"/>
        <end position="399"/>
    </location>
</feature>
<feature type="chain" id="PRO_5010205781" evidence="3">
    <location>
        <begin position="37"/>
        <end position="450"/>
    </location>
</feature>
<dbReference type="Pfam" id="PF09546">
    <property type="entry name" value="Spore_III_AE"/>
    <property type="match status" value="1"/>
</dbReference>
<reference evidence="5" key="1">
    <citation type="submission" date="2016-10" db="EMBL/GenBank/DDBJ databases">
        <authorList>
            <person name="Varghese N."/>
            <person name="Submissions S."/>
        </authorList>
    </citation>
    <scope>NUCLEOTIDE SEQUENCE [LARGE SCALE GENOMIC DNA]</scope>
    <source>
        <strain evidence="5">CGMCC 1.10223</strain>
    </source>
</reference>
<feature type="signal peptide" evidence="3">
    <location>
        <begin position="1"/>
        <end position="36"/>
    </location>
</feature>
<dbReference type="RefSeq" id="WP_231594272.1">
    <property type="nucleotide sequence ID" value="NZ_FONN01000009.1"/>
</dbReference>
<evidence type="ECO:0000256" key="3">
    <source>
        <dbReference type="SAM" id="SignalP"/>
    </source>
</evidence>
<evidence type="ECO:0000256" key="2">
    <source>
        <dbReference type="SAM" id="Phobius"/>
    </source>
</evidence>
<feature type="region of interest" description="Disordered" evidence="1">
    <location>
        <begin position="40"/>
        <end position="85"/>
    </location>
</feature>
<evidence type="ECO:0000313" key="4">
    <source>
        <dbReference type="EMBL" id="SFE93254.1"/>
    </source>
</evidence>